<comment type="caution">
    <text evidence="2">The sequence shown here is derived from an EMBL/GenBank/DDBJ whole genome shotgun (WGS) entry which is preliminary data.</text>
</comment>
<protein>
    <submittedName>
        <fullName evidence="2">Uncharacterized protein</fullName>
    </submittedName>
</protein>
<accession>A0A553QRM2</accession>
<feature type="compositionally biased region" description="Basic and acidic residues" evidence="1">
    <location>
        <begin position="572"/>
        <end position="583"/>
    </location>
</feature>
<evidence type="ECO:0000313" key="2">
    <source>
        <dbReference type="EMBL" id="TRY92629.1"/>
    </source>
</evidence>
<dbReference type="Gene3D" id="3.30.70.1820">
    <property type="entry name" value="L1 transposable element, RRM domain"/>
    <property type="match status" value="1"/>
</dbReference>
<feature type="region of interest" description="Disordered" evidence="1">
    <location>
        <begin position="621"/>
        <end position="642"/>
    </location>
</feature>
<dbReference type="Proteomes" id="UP000316079">
    <property type="component" value="Unassembled WGS sequence"/>
</dbReference>
<organism evidence="2 3">
    <name type="scientific">Danionella cerebrum</name>
    <dbReference type="NCBI Taxonomy" id="2873325"/>
    <lineage>
        <taxon>Eukaryota</taxon>
        <taxon>Metazoa</taxon>
        <taxon>Chordata</taxon>
        <taxon>Craniata</taxon>
        <taxon>Vertebrata</taxon>
        <taxon>Euteleostomi</taxon>
        <taxon>Actinopterygii</taxon>
        <taxon>Neopterygii</taxon>
        <taxon>Teleostei</taxon>
        <taxon>Ostariophysi</taxon>
        <taxon>Cypriniformes</taxon>
        <taxon>Danionidae</taxon>
        <taxon>Danioninae</taxon>
        <taxon>Danionella</taxon>
    </lineage>
</organism>
<sequence length="732" mass="79986">MKLSELITDRREPNLGSTPIEEMERAASDVRGGKSITSVKKKRNIDRYARCEPVTLTQMHSVTETGLSQFPGACFHLNPAFESCTEPLNSDVTMMSHSPLLRVEIECLDLEGRYRRSNIRLLGIPEGPQTTKFVAEALREIFAFHEAPLLARAHRALAAKPAQRNINAEERAELITALAHNLWWAMVEVEYPIDQVPQFGYFQFIDWERGMREEEELNNIFSERNPRSGGQQSRAPERASGSRCPQRREPQTSSIARNERTEREEFSRSRSRRSSEIDNNWRERNHQKSSSPRELISHRGQKRELLSATTPTKKPLSGIALPREPVSCTGPPRESLSVTALPKEPLSGTGPPREPLSGTALPKESLSVTALPKEPLSGTGPPKEPLSGTALPKEPLSGTAPPREERESVPSNLPLREPQSAVGLMRMPQASGGLLTMPLFAAAPLKKSLSAAASTSKQREPLASPPPLRQPQPARASSGLLTMPSFADAPPKKSLSAATPPREQRESHPTTPPLREPQSAAAPSIEQREPVPSNPPLRTPLSAAAPSIEQREPVPSNPPLRTPLSAAAPSIEQREPLASRRPLREPRFTGCLMRIPRASSGGLLTLPLFAAALLEQSLSAAASPSKQSDHHPTTPPLREPQPAVGLMRMPQASGGLLTMPLSAAAPLKKSLSATAPSIEQRETLLGWILAVMLCLDRMRGSSVDVRLLLSLDIVHGLTTPRTEVGLQKYQTV</sequence>
<feature type="compositionally biased region" description="Basic and acidic residues" evidence="1">
    <location>
        <begin position="257"/>
        <end position="286"/>
    </location>
</feature>
<name>A0A553QRM2_9TELE</name>
<evidence type="ECO:0000256" key="1">
    <source>
        <dbReference type="SAM" id="MobiDB-lite"/>
    </source>
</evidence>
<dbReference type="AlphaFoldDB" id="A0A553QRM2"/>
<feature type="region of interest" description="Disordered" evidence="1">
    <location>
        <begin position="448"/>
        <end position="583"/>
    </location>
</feature>
<reference evidence="2 3" key="1">
    <citation type="journal article" date="2019" name="Sci. Data">
        <title>Hybrid genome assembly and annotation of Danionella translucida.</title>
        <authorList>
            <person name="Kadobianskyi M."/>
            <person name="Schulze L."/>
            <person name="Schuelke M."/>
            <person name="Judkewitz B."/>
        </authorList>
    </citation>
    <scope>NUCLEOTIDE SEQUENCE [LARGE SCALE GENOMIC DNA]</scope>
    <source>
        <strain evidence="2 3">Bolton</strain>
    </source>
</reference>
<dbReference type="EMBL" id="SRMA01025601">
    <property type="protein sequence ID" value="TRY92629.1"/>
    <property type="molecule type" value="Genomic_DNA"/>
</dbReference>
<feature type="region of interest" description="Disordered" evidence="1">
    <location>
        <begin position="220"/>
        <end position="425"/>
    </location>
</feature>
<dbReference type="OrthoDB" id="8933861at2759"/>
<proteinExistence type="predicted"/>
<gene>
    <name evidence="2" type="ORF">DNTS_027499</name>
</gene>
<keyword evidence="3" id="KW-1185">Reference proteome</keyword>
<evidence type="ECO:0000313" key="3">
    <source>
        <dbReference type="Proteomes" id="UP000316079"/>
    </source>
</evidence>